<evidence type="ECO:0008006" key="3">
    <source>
        <dbReference type="Google" id="ProtNLM"/>
    </source>
</evidence>
<reference evidence="2" key="1">
    <citation type="journal article" date="2019" name="Int. J. Syst. Evol. Microbiol.">
        <title>The Global Catalogue of Microorganisms (GCM) 10K type strain sequencing project: providing services to taxonomists for standard genome sequencing and annotation.</title>
        <authorList>
            <consortium name="The Broad Institute Genomics Platform"/>
            <consortium name="The Broad Institute Genome Sequencing Center for Infectious Disease"/>
            <person name="Wu L."/>
            <person name="Ma J."/>
        </authorList>
    </citation>
    <scope>NUCLEOTIDE SEQUENCE [LARGE SCALE GENOMIC DNA]</scope>
    <source>
        <strain evidence="2">KCTC 42587</strain>
    </source>
</reference>
<evidence type="ECO:0000313" key="1">
    <source>
        <dbReference type="EMBL" id="MFD2551617.1"/>
    </source>
</evidence>
<evidence type="ECO:0000313" key="2">
    <source>
        <dbReference type="Proteomes" id="UP001597472"/>
    </source>
</evidence>
<name>A0ABW5KRX4_9FLAO</name>
<dbReference type="PROSITE" id="PS51257">
    <property type="entry name" value="PROKAR_LIPOPROTEIN"/>
    <property type="match status" value="1"/>
</dbReference>
<gene>
    <name evidence="1" type="ORF">ACFSQP_07285</name>
</gene>
<keyword evidence="2" id="KW-1185">Reference proteome</keyword>
<proteinExistence type="predicted"/>
<dbReference type="EMBL" id="JBHULS010000002">
    <property type="protein sequence ID" value="MFD2551617.1"/>
    <property type="molecule type" value="Genomic_DNA"/>
</dbReference>
<comment type="caution">
    <text evidence="1">The sequence shown here is derived from an EMBL/GenBank/DDBJ whole genome shotgun (WGS) entry which is preliminary data.</text>
</comment>
<sequence length="135" mass="15707">MKKIIAFACMLISFSCSLPDDTEKTYVELLPIKNAIVPTEFQRGQIYDIFITFERPSECHAFKDIYVKEDSDGYFFAVMSTVFEANYPCQPLTDVLEKSFTFKPGEQTMYVFKFWHGTNEQGEEDYLTFEIPVVD</sequence>
<dbReference type="Proteomes" id="UP001597472">
    <property type="component" value="Unassembled WGS sequence"/>
</dbReference>
<protein>
    <recommendedName>
        <fullName evidence="3">Lipoprotein</fullName>
    </recommendedName>
</protein>
<organism evidence="1 2">
    <name type="scientific">Bizionia sediminis</name>
    <dbReference type="NCBI Taxonomy" id="1737064"/>
    <lineage>
        <taxon>Bacteria</taxon>
        <taxon>Pseudomonadati</taxon>
        <taxon>Bacteroidota</taxon>
        <taxon>Flavobacteriia</taxon>
        <taxon>Flavobacteriales</taxon>
        <taxon>Flavobacteriaceae</taxon>
        <taxon>Bizionia</taxon>
    </lineage>
</organism>
<accession>A0ABW5KRX4</accession>
<dbReference type="RefSeq" id="WP_376892899.1">
    <property type="nucleotide sequence ID" value="NZ_JBHULS010000002.1"/>
</dbReference>